<keyword evidence="2" id="KW-0614">Plasmid</keyword>
<sequence length="114" mass="12586">MNAKVYVNSREAIATHGPTEDFPVRVTVEIDRMAYLTPNLATVTERYVTDVVINVDDYADESHGRVVIPVEYLPWLIAQLEAAAYLIGQERRSVSGVSGPDKTAKLAPAQEVNQ</sequence>
<evidence type="ECO:0000313" key="2">
    <source>
        <dbReference type="EMBL" id="KWW97380.1"/>
    </source>
</evidence>
<comment type="caution">
    <text evidence="2">The sequence shown here is derived from an EMBL/GenBank/DDBJ whole genome shotgun (WGS) entry which is preliminary data.</text>
</comment>
<reference evidence="3" key="1">
    <citation type="submission" date="2015-04" db="EMBL/GenBank/DDBJ databases">
        <title>Physiological reanalysis, assessment of diazotrophy, and genome sequences of multiple isolates of Streptomyces thermoautotrophicus.</title>
        <authorList>
            <person name="MacKellar D.C."/>
            <person name="Lieber L."/>
            <person name="Norman J."/>
            <person name="Bolger A."/>
            <person name="Tobin C."/>
            <person name="Murray J.W."/>
            <person name="Chang R."/>
            <person name="Ford T."/>
            <person name="Nguyen P.Q."/>
            <person name="Woodward J."/>
            <person name="Permingeat H."/>
            <person name="Joshi N.S."/>
            <person name="Silver P.A."/>
            <person name="Usadel B."/>
            <person name="Rutherford A.W."/>
            <person name="Friesen M."/>
            <person name="Prell J."/>
        </authorList>
    </citation>
    <scope>NUCLEOTIDE SEQUENCE [LARGE SCALE GENOMIC DNA]</scope>
    <source>
        <strain evidence="3">H1</strain>
    </source>
</reference>
<dbReference type="AlphaFoldDB" id="A0A132MHP3"/>
<organism evidence="2 3">
    <name type="scientific">Carbonactinospora thermoautotrophica</name>
    <dbReference type="NCBI Taxonomy" id="1469144"/>
    <lineage>
        <taxon>Bacteria</taxon>
        <taxon>Bacillati</taxon>
        <taxon>Actinomycetota</taxon>
        <taxon>Actinomycetes</taxon>
        <taxon>Kitasatosporales</taxon>
        <taxon>Carbonactinosporaceae</taxon>
        <taxon>Carbonactinospora</taxon>
    </lineage>
</organism>
<keyword evidence="3" id="KW-1185">Reference proteome</keyword>
<dbReference type="PATRIC" id="fig|1469144.10.peg.27"/>
<gene>
    <name evidence="2" type="ORF">LI90_4352</name>
</gene>
<dbReference type="Proteomes" id="UP000070188">
    <property type="component" value="Unassembled WGS sequence"/>
</dbReference>
<evidence type="ECO:0000313" key="3">
    <source>
        <dbReference type="Proteomes" id="UP000070188"/>
    </source>
</evidence>
<dbReference type="EMBL" id="LAXD01000002">
    <property type="protein sequence ID" value="KWW97380.1"/>
    <property type="molecule type" value="Genomic_DNA"/>
</dbReference>
<evidence type="ECO:0000256" key="1">
    <source>
        <dbReference type="SAM" id="MobiDB-lite"/>
    </source>
</evidence>
<protein>
    <submittedName>
        <fullName evidence="2">Uncharacterized protein</fullName>
    </submittedName>
</protein>
<feature type="region of interest" description="Disordered" evidence="1">
    <location>
        <begin position="92"/>
        <end position="114"/>
    </location>
</feature>
<dbReference type="RefSeq" id="WP_066892403.1">
    <property type="nucleotide sequence ID" value="NZ_LAXD01000002.1"/>
</dbReference>
<accession>A0A132MHP3</accession>
<geneLocation type="plasmid" evidence="2">
    <name>unnamed</name>
</geneLocation>
<name>A0A132MHP3_9ACTN</name>
<proteinExistence type="predicted"/>